<reference evidence="3 4" key="1">
    <citation type="journal article" date="2016" name="Sci. Rep.">
        <title>The Dendrobium catenatum Lindl. genome sequence provides insights into polysaccharide synthase, floral development and adaptive evolution.</title>
        <authorList>
            <person name="Zhang G.Q."/>
            <person name="Xu Q."/>
            <person name="Bian C."/>
            <person name="Tsai W.C."/>
            <person name="Yeh C.M."/>
            <person name="Liu K.W."/>
            <person name="Yoshida K."/>
            <person name="Zhang L.S."/>
            <person name="Chang S.B."/>
            <person name="Chen F."/>
            <person name="Shi Y."/>
            <person name="Su Y.Y."/>
            <person name="Zhang Y.Q."/>
            <person name="Chen L.J."/>
            <person name="Yin Y."/>
            <person name="Lin M."/>
            <person name="Huang H."/>
            <person name="Deng H."/>
            <person name="Wang Z.W."/>
            <person name="Zhu S.L."/>
            <person name="Zhao X."/>
            <person name="Deng C."/>
            <person name="Niu S.C."/>
            <person name="Huang J."/>
            <person name="Wang M."/>
            <person name="Liu G.H."/>
            <person name="Yang H.J."/>
            <person name="Xiao X.J."/>
            <person name="Hsiao Y.Y."/>
            <person name="Wu W.L."/>
            <person name="Chen Y.Y."/>
            <person name="Mitsuda N."/>
            <person name="Ohme-Takagi M."/>
            <person name="Luo Y.B."/>
            <person name="Van de Peer Y."/>
            <person name="Liu Z.J."/>
        </authorList>
    </citation>
    <scope>NUCLEOTIDE SEQUENCE [LARGE SCALE GENOMIC DNA]</scope>
    <source>
        <tissue evidence="3">The whole plant</tissue>
    </source>
</reference>
<feature type="compositionally biased region" description="Basic and acidic residues" evidence="2">
    <location>
        <begin position="694"/>
        <end position="706"/>
    </location>
</feature>
<accession>A0A2I0X5B0</accession>
<sequence>MFDAKGSIIKCDNFSIINYLQKAVKERNQNGPNEGTEDLLFLDGFGDLFWEELDCNKVPPLFLKLFKEDCDRFLSHSIMLRKILLLFINNILVDEDIDQADVIIYDIVQTDVVKEIGEAEGRKDPGGEPAVPVVEIKFNAPKQFINVNDFIEFGRVLSVDLADVNNSMEKDLVSLEVELENIERGSSNVKKKGFLYLPFDKDSIVMNPWTACKPKMAKLVGCSNISRNGAVPSQIPVAVFVEDINLGKSFPNEKDKTMDADMKGFNSGINEDLVAIEEAHVAVVNDISLEDGEIFEEMPLKVASFSMDRNRTSSILLLPPLARRRSLYKPPFHQPGVAECQTLFLPSWRRQRTFSFFSLLEKAEYLEEKEREVNIYIQLPLIYCLRNDNLLEEGEVVSVLVYPSSGDGKGIMEDDDMAFVAKCFPKDDNDTSFLRFIVKELPKGIWVKGLAGEFYQKVEYEGISNICSNCGKIGHDLKTCNEVKEKVILDSNTALPTGVVGNQVTKVMAAKSVAEEGKAAGNSWTLLKHGKIRVNKISVNRRFFNKKSSIPKKKIFPPKTGSSNLKVMGELLEEQFENNENILNPDAFVNVNSLASVPATDTPVDKEDKHVNNSGVNQGVEILNKFDVLSELTECNEAKTINEIGMEEGEIVGSVTEPDFSTPNEGSAQQQNVSRVEDLELPVNIPSLGGIPSTEKKSKLVKERRSLGSGNVIPHNRKVGGRRTKKVGGDY</sequence>
<feature type="region of interest" description="Disordered" evidence="2">
    <location>
        <begin position="687"/>
        <end position="731"/>
    </location>
</feature>
<dbReference type="AlphaFoldDB" id="A0A2I0X5B0"/>
<keyword evidence="4" id="KW-1185">Reference proteome</keyword>
<evidence type="ECO:0000256" key="2">
    <source>
        <dbReference type="SAM" id="MobiDB-lite"/>
    </source>
</evidence>
<keyword evidence="1" id="KW-0175">Coiled coil</keyword>
<evidence type="ECO:0000313" key="3">
    <source>
        <dbReference type="EMBL" id="PKU83077.1"/>
    </source>
</evidence>
<reference evidence="3 4" key="2">
    <citation type="journal article" date="2017" name="Nature">
        <title>The Apostasia genome and the evolution of orchids.</title>
        <authorList>
            <person name="Zhang G.Q."/>
            <person name="Liu K.W."/>
            <person name="Li Z."/>
            <person name="Lohaus R."/>
            <person name="Hsiao Y.Y."/>
            <person name="Niu S.C."/>
            <person name="Wang J.Y."/>
            <person name="Lin Y.C."/>
            <person name="Xu Q."/>
            <person name="Chen L.J."/>
            <person name="Yoshida K."/>
            <person name="Fujiwara S."/>
            <person name="Wang Z.W."/>
            <person name="Zhang Y.Q."/>
            <person name="Mitsuda N."/>
            <person name="Wang M."/>
            <person name="Liu G.H."/>
            <person name="Pecoraro L."/>
            <person name="Huang H.X."/>
            <person name="Xiao X.J."/>
            <person name="Lin M."/>
            <person name="Wu X.Y."/>
            <person name="Wu W.L."/>
            <person name="Chen Y.Y."/>
            <person name="Chang S.B."/>
            <person name="Sakamoto S."/>
            <person name="Ohme-Takagi M."/>
            <person name="Yagi M."/>
            <person name="Zeng S.J."/>
            <person name="Shen C.Y."/>
            <person name="Yeh C.M."/>
            <person name="Luo Y.B."/>
            <person name="Tsai W.C."/>
            <person name="Van de Peer Y."/>
            <person name="Liu Z.J."/>
        </authorList>
    </citation>
    <scope>NUCLEOTIDE SEQUENCE [LARGE SCALE GENOMIC DNA]</scope>
    <source>
        <tissue evidence="3">The whole plant</tissue>
    </source>
</reference>
<protein>
    <recommendedName>
        <fullName evidence="5">CCHC-type domain-containing protein</fullName>
    </recommendedName>
</protein>
<organism evidence="3 4">
    <name type="scientific">Dendrobium catenatum</name>
    <dbReference type="NCBI Taxonomy" id="906689"/>
    <lineage>
        <taxon>Eukaryota</taxon>
        <taxon>Viridiplantae</taxon>
        <taxon>Streptophyta</taxon>
        <taxon>Embryophyta</taxon>
        <taxon>Tracheophyta</taxon>
        <taxon>Spermatophyta</taxon>
        <taxon>Magnoliopsida</taxon>
        <taxon>Liliopsida</taxon>
        <taxon>Asparagales</taxon>
        <taxon>Orchidaceae</taxon>
        <taxon>Epidendroideae</taxon>
        <taxon>Malaxideae</taxon>
        <taxon>Dendrobiinae</taxon>
        <taxon>Dendrobium</taxon>
    </lineage>
</organism>
<evidence type="ECO:0000313" key="4">
    <source>
        <dbReference type="Proteomes" id="UP000233837"/>
    </source>
</evidence>
<evidence type="ECO:0008006" key="5">
    <source>
        <dbReference type="Google" id="ProtNLM"/>
    </source>
</evidence>
<proteinExistence type="predicted"/>
<dbReference type="Proteomes" id="UP000233837">
    <property type="component" value="Unassembled WGS sequence"/>
</dbReference>
<gene>
    <name evidence="3" type="ORF">MA16_Dca007748</name>
</gene>
<evidence type="ECO:0000256" key="1">
    <source>
        <dbReference type="SAM" id="Coils"/>
    </source>
</evidence>
<feature type="coiled-coil region" evidence="1">
    <location>
        <begin position="165"/>
        <end position="192"/>
    </location>
</feature>
<name>A0A2I0X5B0_9ASPA</name>
<feature type="compositionally biased region" description="Basic residues" evidence="2">
    <location>
        <begin position="715"/>
        <end position="731"/>
    </location>
</feature>
<dbReference type="EMBL" id="KZ502144">
    <property type="protein sequence ID" value="PKU83077.1"/>
    <property type="molecule type" value="Genomic_DNA"/>
</dbReference>